<evidence type="ECO:0000259" key="2">
    <source>
        <dbReference type="Pfam" id="PF11250"/>
    </source>
</evidence>
<accession>A0A1J7HJZ6</accession>
<dbReference type="OMA" id="DITFGCC"/>
<dbReference type="PANTHER" id="PTHR33155">
    <property type="entry name" value="FANTASTIC FOUR-LIKE PROTEIN (DUF3049)"/>
    <property type="match status" value="1"/>
</dbReference>
<evidence type="ECO:0000313" key="3">
    <source>
        <dbReference type="EMBL" id="OIW06746.1"/>
    </source>
</evidence>
<dbReference type="KEGG" id="lang:109353880"/>
<comment type="similarity">
    <text evidence="1">Belongs to the fantastic four family.</text>
</comment>
<dbReference type="EMBL" id="CM007368">
    <property type="protein sequence ID" value="OIW06746.1"/>
    <property type="molecule type" value="Genomic_DNA"/>
</dbReference>
<dbReference type="PANTHER" id="PTHR33155:SF8">
    <property type="entry name" value="PROTEIN FANTASTIC FOUR 1"/>
    <property type="match status" value="1"/>
</dbReference>
<organism evidence="3 4">
    <name type="scientific">Lupinus angustifolius</name>
    <name type="common">Narrow-leaved blue lupine</name>
    <dbReference type="NCBI Taxonomy" id="3871"/>
    <lineage>
        <taxon>Eukaryota</taxon>
        <taxon>Viridiplantae</taxon>
        <taxon>Streptophyta</taxon>
        <taxon>Embryophyta</taxon>
        <taxon>Tracheophyta</taxon>
        <taxon>Spermatophyta</taxon>
        <taxon>Magnoliopsida</taxon>
        <taxon>eudicotyledons</taxon>
        <taxon>Gunneridae</taxon>
        <taxon>Pentapetalae</taxon>
        <taxon>rosids</taxon>
        <taxon>fabids</taxon>
        <taxon>Fabales</taxon>
        <taxon>Fabaceae</taxon>
        <taxon>Papilionoideae</taxon>
        <taxon>50 kb inversion clade</taxon>
        <taxon>genistoids sensu lato</taxon>
        <taxon>core genistoids</taxon>
        <taxon>Genisteae</taxon>
        <taxon>Lupinus</taxon>
    </lineage>
</organism>
<dbReference type="OrthoDB" id="1916983at2759"/>
<reference evidence="3 4" key="1">
    <citation type="journal article" date="2017" name="Plant Biotechnol. J.">
        <title>A comprehensive draft genome sequence for lupin (Lupinus angustifolius), an emerging health food: insights into plant-microbe interactions and legume evolution.</title>
        <authorList>
            <person name="Hane J.K."/>
            <person name="Ming Y."/>
            <person name="Kamphuis L.G."/>
            <person name="Nelson M.N."/>
            <person name="Garg G."/>
            <person name="Atkins C.A."/>
            <person name="Bayer P.E."/>
            <person name="Bravo A."/>
            <person name="Bringans S."/>
            <person name="Cannon S."/>
            <person name="Edwards D."/>
            <person name="Foley R."/>
            <person name="Gao L.L."/>
            <person name="Harrison M.J."/>
            <person name="Huang W."/>
            <person name="Hurgobin B."/>
            <person name="Li S."/>
            <person name="Liu C.W."/>
            <person name="McGrath A."/>
            <person name="Morahan G."/>
            <person name="Murray J."/>
            <person name="Weller J."/>
            <person name="Jian J."/>
            <person name="Singh K.B."/>
        </authorList>
    </citation>
    <scope>NUCLEOTIDE SEQUENCE [LARGE SCALE GENOMIC DNA]</scope>
    <source>
        <strain evidence="4">cv. Tanjil</strain>
        <tissue evidence="3">Whole plant</tissue>
    </source>
</reference>
<protein>
    <recommendedName>
        <fullName evidence="2">FAF domain-containing protein</fullName>
    </recommendedName>
</protein>
<dbReference type="InterPro" id="IPR046431">
    <property type="entry name" value="FAF_dom"/>
</dbReference>
<dbReference type="AlphaFoldDB" id="A0A1J7HJZ6"/>
<dbReference type="Gramene" id="OIW06746">
    <property type="protein sequence ID" value="OIW06746"/>
    <property type="gene ID" value="TanjilG_11471"/>
</dbReference>
<feature type="domain" description="FAF" evidence="2">
    <location>
        <begin position="113"/>
        <end position="163"/>
    </location>
</feature>
<name>A0A1J7HJZ6_LUPAN</name>
<dbReference type="Pfam" id="PF11250">
    <property type="entry name" value="FAF"/>
    <property type="match status" value="1"/>
</dbReference>
<dbReference type="Proteomes" id="UP000188354">
    <property type="component" value="Chromosome LG08"/>
</dbReference>
<evidence type="ECO:0000313" key="4">
    <source>
        <dbReference type="Proteomes" id="UP000188354"/>
    </source>
</evidence>
<evidence type="ECO:0000256" key="1">
    <source>
        <dbReference type="ARBA" id="ARBA00008690"/>
    </source>
</evidence>
<sequence>MSSSPSIYQGSNSWSFIQSLSNICNKTKDTEGENVYVHPTIKRSPSMLSSKSLEMCTENLGCETGSNSISLFSSQFSSCFIEDTNAPLEVIVNINSNSVSKRLNHNKGSKNIPPPLTSLVDFGGVQVRPRREYGRLILEAVTSSSPQHYFEAERSNGKLSLRLFGSFDDEVDYDAEEEACDEEYIENEEDEIEITKFGRPSRCKESGNRDIFGDGYFELASLSLCL</sequence>
<keyword evidence="4" id="KW-1185">Reference proteome</keyword>
<dbReference type="InterPro" id="IPR021410">
    <property type="entry name" value="FAF"/>
</dbReference>
<gene>
    <name evidence="3" type="ORF">TanjilG_11471</name>
</gene>
<proteinExistence type="inferred from homology"/>
<dbReference type="STRING" id="3871.A0A1J7HJZ6"/>